<name>A0A249DWG3_9ENTR</name>
<gene>
    <name evidence="1" type="ORF">BA171_01725</name>
</gene>
<organism evidence="1 2">
    <name type="scientific">Candidatus Hamiltonella defensa</name>
    <name type="common">Bemisia tabaci</name>
    <dbReference type="NCBI Taxonomy" id="672795"/>
    <lineage>
        <taxon>Bacteria</taxon>
        <taxon>Pseudomonadati</taxon>
        <taxon>Pseudomonadota</taxon>
        <taxon>Gammaproteobacteria</taxon>
        <taxon>Enterobacterales</taxon>
        <taxon>Enterobacteriaceae</taxon>
        <taxon>aphid secondary symbionts</taxon>
        <taxon>Candidatus Williamhamiltonella</taxon>
    </lineage>
</organism>
<evidence type="ECO:0000313" key="1">
    <source>
        <dbReference type="EMBL" id="ASX25888.1"/>
    </source>
</evidence>
<dbReference type="PROSITE" id="PS51257">
    <property type="entry name" value="PROKAR_LIPOPROTEIN"/>
    <property type="match status" value="1"/>
</dbReference>
<dbReference type="EMBL" id="CP016303">
    <property type="protein sequence ID" value="ASX25888.1"/>
    <property type="molecule type" value="Genomic_DNA"/>
</dbReference>
<reference evidence="1 2" key="2">
    <citation type="submission" date="2017-09" db="EMBL/GenBank/DDBJ databases">
        <title>The genome of whitefly Bemisia tabaci, a global crop pest, provides novel insights into virus transmission, host adaptation and insecticide resistance.</title>
        <authorList>
            <person name="Kaur N."/>
            <person name="Kliot A."/>
            <person name="Pinheiro P.V."/>
            <person name="Luan J."/>
            <person name="Zheng Y."/>
            <person name="Liu W."/>
            <person name="Sun H."/>
            <person name="Yang X."/>
            <person name="Xu Y."/>
            <person name="Luo Y."/>
            <person name="Kruse A."/>
            <person name="Fisher T.W."/>
            <person name="Nelson D.R."/>
            <person name="Elimelech M."/>
            <person name="MacCoss M."/>
            <person name="Johnson R."/>
            <person name="Cohen E."/>
            <person name="Hunter W.B."/>
            <person name="Brown J.K."/>
            <person name="Jander G."/>
            <person name="Cilia M."/>
            <person name="Douglas A.E."/>
            <person name="Ghanim M."/>
            <person name="Simmons A.M."/>
            <person name="Wintermantel W.M."/>
            <person name="Ling K.-S."/>
            <person name="Fei Z."/>
        </authorList>
    </citation>
    <scope>NUCLEOTIDE SEQUENCE [LARGE SCALE GENOMIC DNA]</scope>
    <source>
        <strain evidence="1 2">MEAM1</strain>
    </source>
</reference>
<evidence type="ECO:0000313" key="2">
    <source>
        <dbReference type="Proteomes" id="UP000216438"/>
    </source>
</evidence>
<reference evidence="2" key="1">
    <citation type="submission" date="2016-06" db="EMBL/GenBank/DDBJ databases">
        <authorList>
            <person name="Chen W."/>
            <person name="Hasegawa D.K."/>
        </authorList>
    </citation>
    <scope>NUCLEOTIDE SEQUENCE [LARGE SCALE GENOMIC DNA]</scope>
    <source>
        <strain evidence="2">MEAM1</strain>
    </source>
</reference>
<accession>A0A249DWG3</accession>
<dbReference type="AlphaFoldDB" id="A0A249DWG3"/>
<dbReference type="Proteomes" id="UP000216438">
    <property type="component" value="Chromosome"/>
</dbReference>
<proteinExistence type="predicted"/>
<dbReference type="RefSeq" id="WP_046493049.1">
    <property type="nucleotide sequence ID" value="NZ_CP016303.1"/>
</dbReference>
<sequence length="262" mass="28698">MKIIGWFFGIIFILTALGACSKGSWMEGIFLALAAFLALPAANQWMNKVASQREIDQGKEPSPPLKLGGGIAISLVVAIMGIIFFSSGKETHSQDTASLSQAKQATKNQKVSAEKITPLIHLDQFRSDFNDFLSDIGLYNEYAIGELNHTTGPVNDTFKYSFSNSIRMLGTLQKDKKILKDVIIISIPKGLKEETFITLMIIGALIGTLSPDLEKNDRGRLITSLINQSVSSGKKSSEKVGNVKYFAILNNQLGFWFGAEML</sequence>
<protein>
    <submittedName>
        <fullName evidence="1">Uncharacterized protein</fullName>
    </submittedName>
</protein>